<dbReference type="SUPFAM" id="SSF48179">
    <property type="entry name" value="6-phosphogluconate dehydrogenase C-terminal domain-like"/>
    <property type="match status" value="1"/>
</dbReference>
<sequence length="281" mass="29987">MTPGLSVTVVGAGTMGVGIAYVFALQGAEVEIVEPDPGRRENVAAQVELVAQGGVRRGSLTLEAAGLLAQRITTFSDLGQTKFAPHLLIEAVPESLGLKQEVLRSAEGQNPRLLATNTSSISIDSIAAGLTDPSGLIGMHFFNPVWVNQLVEIVVGERTRPDAPKEALDLVAFIQKEGITVRDRPGFASSRLGVLLGLEAIRMVEEGVAPPSDIDRAMEVGYRHPMGPLKLTDLVGLDVRLAIAENLSATLGPRFEPPDLLRSMVYEGKLGKKTGEGFYPW</sequence>
<dbReference type="GO" id="GO:0016616">
    <property type="term" value="F:oxidoreductase activity, acting on the CH-OH group of donors, NAD or NADP as acceptor"/>
    <property type="evidence" value="ECO:0007669"/>
    <property type="project" value="InterPro"/>
</dbReference>
<dbReference type="AlphaFoldDB" id="A0A6J6QQN8"/>
<dbReference type="PANTHER" id="PTHR48075">
    <property type="entry name" value="3-HYDROXYACYL-COA DEHYDROGENASE FAMILY PROTEIN"/>
    <property type="match status" value="1"/>
</dbReference>
<dbReference type="Pfam" id="PF02737">
    <property type="entry name" value="3HCDH_N"/>
    <property type="match status" value="1"/>
</dbReference>
<name>A0A6J6QQN8_9ZZZZ</name>
<dbReference type="InterPro" id="IPR006176">
    <property type="entry name" value="3-OHacyl-CoA_DH_NAD-bd"/>
</dbReference>
<accession>A0A6J6QQN8</accession>
<dbReference type="PIRSF" id="PIRSF000105">
    <property type="entry name" value="HCDH"/>
    <property type="match status" value="1"/>
</dbReference>
<evidence type="ECO:0000259" key="2">
    <source>
        <dbReference type="Pfam" id="PF00725"/>
    </source>
</evidence>
<dbReference type="GO" id="GO:0006631">
    <property type="term" value="P:fatty acid metabolic process"/>
    <property type="evidence" value="ECO:0007669"/>
    <property type="project" value="InterPro"/>
</dbReference>
<dbReference type="InterPro" id="IPR008927">
    <property type="entry name" value="6-PGluconate_DH-like_C_sf"/>
</dbReference>
<dbReference type="EMBL" id="CAEZXZ010000183">
    <property type="protein sequence ID" value="CAB4713116.1"/>
    <property type="molecule type" value="Genomic_DNA"/>
</dbReference>
<reference evidence="4" key="1">
    <citation type="submission" date="2020-05" db="EMBL/GenBank/DDBJ databases">
        <authorList>
            <person name="Chiriac C."/>
            <person name="Salcher M."/>
            <person name="Ghai R."/>
            <person name="Kavagutti S V."/>
        </authorList>
    </citation>
    <scope>NUCLEOTIDE SEQUENCE</scope>
</reference>
<dbReference type="InterPro" id="IPR036291">
    <property type="entry name" value="NAD(P)-bd_dom_sf"/>
</dbReference>
<dbReference type="InterPro" id="IPR013328">
    <property type="entry name" value="6PGD_dom2"/>
</dbReference>
<keyword evidence="1" id="KW-0560">Oxidoreductase</keyword>
<feature type="domain" description="3-hydroxyacyl-CoA dehydrogenase NAD binding" evidence="3">
    <location>
        <begin position="7"/>
        <end position="183"/>
    </location>
</feature>
<protein>
    <submittedName>
        <fullName evidence="4">Unannotated protein</fullName>
    </submittedName>
</protein>
<dbReference type="Gene3D" id="1.10.1040.10">
    <property type="entry name" value="N-(1-d-carboxylethyl)-l-norvaline Dehydrogenase, domain 2"/>
    <property type="match status" value="1"/>
</dbReference>
<dbReference type="SUPFAM" id="SSF51735">
    <property type="entry name" value="NAD(P)-binding Rossmann-fold domains"/>
    <property type="match status" value="1"/>
</dbReference>
<dbReference type="InterPro" id="IPR006108">
    <property type="entry name" value="3HC_DH_C"/>
</dbReference>
<evidence type="ECO:0000256" key="1">
    <source>
        <dbReference type="ARBA" id="ARBA00023002"/>
    </source>
</evidence>
<dbReference type="Gene3D" id="3.40.50.720">
    <property type="entry name" value="NAD(P)-binding Rossmann-like Domain"/>
    <property type="match status" value="1"/>
</dbReference>
<dbReference type="InterPro" id="IPR022694">
    <property type="entry name" value="3-OHacyl-CoA_DH"/>
</dbReference>
<evidence type="ECO:0000259" key="3">
    <source>
        <dbReference type="Pfam" id="PF02737"/>
    </source>
</evidence>
<gene>
    <name evidence="4" type="ORF">UFOPK2625_01124</name>
</gene>
<dbReference type="Pfam" id="PF00725">
    <property type="entry name" value="3HCDH"/>
    <property type="match status" value="1"/>
</dbReference>
<feature type="domain" description="3-hydroxyacyl-CoA dehydrogenase C-terminal" evidence="2">
    <location>
        <begin position="186"/>
        <end position="280"/>
    </location>
</feature>
<proteinExistence type="predicted"/>
<dbReference type="PANTHER" id="PTHR48075:SF5">
    <property type="entry name" value="3-HYDROXYBUTYRYL-COA DEHYDROGENASE"/>
    <property type="match status" value="1"/>
</dbReference>
<evidence type="ECO:0000313" key="4">
    <source>
        <dbReference type="EMBL" id="CAB4713116.1"/>
    </source>
</evidence>
<organism evidence="4">
    <name type="scientific">freshwater metagenome</name>
    <dbReference type="NCBI Taxonomy" id="449393"/>
    <lineage>
        <taxon>unclassified sequences</taxon>
        <taxon>metagenomes</taxon>
        <taxon>ecological metagenomes</taxon>
    </lineage>
</organism>
<dbReference type="GO" id="GO:0070403">
    <property type="term" value="F:NAD+ binding"/>
    <property type="evidence" value="ECO:0007669"/>
    <property type="project" value="InterPro"/>
</dbReference>